<keyword evidence="10" id="KW-1185">Reference proteome</keyword>
<dbReference type="Pfam" id="PF00443">
    <property type="entry name" value="UCH"/>
    <property type="match status" value="1"/>
</dbReference>
<dbReference type="EC" id="3.4.19.12" evidence="3"/>
<organism evidence="9 10">
    <name type="scientific">Pyramimonas orientalis virus 01B</name>
    <dbReference type="NCBI Taxonomy" id="3134525"/>
    <lineage>
        <taxon>Viruses</taxon>
        <taxon>Varidnaviria</taxon>
        <taxon>Bamfordvirae</taxon>
        <taxon>Nucleocytoviricota</taxon>
        <taxon>Megaviricetes</taxon>
        <taxon>Imitervirales</taxon>
        <taxon>Allomimiviridae</taxon>
        <taxon>Heliosvirus</taxon>
        <taxon>Heliosvirus raunefjordenense</taxon>
    </lineage>
</organism>
<keyword evidence="7" id="KW-0788">Thiol protease</keyword>
<evidence type="ECO:0000256" key="6">
    <source>
        <dbReference type="ARBA" id="ARBA00022801"/>
    </source>
</evidence>
<gene>
    <name evidence="9" type="ORF">HWQ62_00161</name>
</gene>
<dbReference type="InterPro" id="IPR001394">
    <property type="entry name" value="Peptidase_C19_UCH"/>
</dbReference>
<dbReference type="InterPro" id="IPR028889">
    <property type="entry name" value="USP"/>
</dbReference>
<dbReference type="Proteomes" id="UP001162120">
    <property type="component" value="Segment"/>
</dbReference>
<accession>A0A7M3UNM9</accession>
<keyword evidence="5" id="KW-0833">Ubl conjugation pathway</keyword>
<evidence type="ECO:0000313" key="10">
    <source>
        <dbReference type="Proteomes" id="UP001162120"/>
    </source>
</evidence>
<evidence type="ECO:0000256" key="7">
    <source>
        <dbReference type="ARBA" id="ARBA00022807"/>
    </source>
</evidence>
<dbReference type="CDD" id="cd02257">
    <property type="entry name" value="Peptidase_C19"/>
    <property type="match status" value="1"/>
</dbReference>
<dbReference type="Gene3D" id="3.90.70.10">
    <property type="entry name" value="Cysteine proteinases"/>
    <property type="match status" value="1"/>
</dbReference>
<protein>
    <recommendedName>
        <fullName evidence="3">ubiquitinyl hydrolase 1</fullName>
        <ecNumber evidence="3">3.4.19.12</ecNumber>
    </recommendedName>
</protein>
<evidence type="ECO:0000256" key="1">
    <source>
        <dbReference type="ARBA" id="ARBA00000707"/>
    </source>
</evidence>
<evidence type="ECO:0000256" key="5">
    <source>
        <dbReference type="ARBA" id="ARBA00022786"/>
    </source>
</evidence>
<comment type="catalytic activity">
    <reaction evidence="1">
        <text>Thiol-dependent hydrolysis of ester, thioester, amide, peptide and isopeptide bonds formed by the C-terminal Gly of ubiquitin (a 76-residue protein attached to proteins as an intracellular targeting signal).</text>
        <dbReference type="EC" id="3.4.19.12"/>
    </reaction>
</comment>
<dbReference type="GO" id="GO:0004843">
    <property type="term" value="F:cysteine-type deubiquitinase activity"/>
    <property type="evidence" value="ECO:0007669"/>
    <property type="project" value="UniProtKB-EC"/>
</dbReference>
<dbReference type="PROSITE" id="PS00972">
    <property type="entry name" value="USP_1"/>
    <property type="match status" value="1"/>
</dbReference>
<dbReference type="PANTHER" id="PTHR24006:SF888">
    <property type="entry name" value="UBIQUITIN CARBOXYL-TERMINAL HYDROLASE 30"/>
    <property type="match status" value="1"/>
</dbReference>
<dbReference type="PROSITE" id="PS00973">
    <property type="entry name" value="USP_2"/>
    <property type="match status" value="1"/>
</dbReference>
<dbReference type="InterPro" id="IPR050164">
    <property type="entry name" value="Peptidase_C19"/>
</dbReference>
<dbReference type="PANTHER" id="PTHR24006">
    <property type="entry name" value="UBIQUITIN CARBOXYL-TERMINAL HYDROLASE"/>
    <property type="match status" value="1"/>
</dbReference>
<dbReference type="InterPro" id="IPR038765">
    <property type="entry name" value="Papain-like_cys_pep_sf"/>
</dbReference>
<name>A0A7M3UNM9_9VIRU</name>
<proteinExistence type="inferred from homology"/>
<dbReference type="InterPro" id="IPR018200">
    <property type="entry name" value="USP_CS"/>
</dbReference>
<dbReference type="GO" id="GO:0016579">
    <property type="term" value="P:protein deubiquitination"/>
    <property type="evidence" value="ECO:0007669"/>
    <property type="project" value="InterPro"/>
</dbReference>
<evidence type="ECO:0000313" key="9">
    <source>
        <dbReference type="EMBL" id="QOI90298.1"/>
    </source>
</evidence>
<keyword evidence="6" id="KW-0378">Hydrolase</keyword>
<comment type="similarity">
    <text evidence="2">Belongs to the peptidase C19 family.</text>
</comment>
<dbReference type="EMBL" id="MT663534">
    <property type="protein sequence ID" value="QOI90298.1"/>
    <property type="molecule type" value="Genomic_DNA"/>
</dbReference>
<evidence type="ECO:0000256" key="3">
    <source>
        <dbReference type="ARBA" id="ARBA00012759"/>
    </source>
</evidence>
<dbReference type="GO" id="GO:0006508">
    <property type="term" value="P:proteolysis"/>
    <property type="evidence" value="ECO:0007669"/>
    <property type="project" value="UniProtKB-KW"/>
</dbReference>
<reference evidence="9" key="1">
    <citation type="submission" date="2020-06" db="EMBL/GenBank/DDBJ databases">
        <title>Lateral gene transfer of anion-conducting channel rhodopsins between green algae and giant viruses.</title>
        <authorList>
            <person name="Rozenberg A."/>
            <person name="Oppermann J."/>
            <person name="Wietek J."/>
            <person name="Fernandez Lahore R.G."/>
            <person name="Sandaa R.-A."/>
            <person name="Bratbak G."/>
            <person name="Hegemann P."/>
            <person name="Beja O."/>
        </authorList>
    </citation>
    <scope>NUCLEOTIDE SEQUENCE</scope>
    <source>
        <strain evidence="9">01B</strain>
    </source>
</reference>
<evidence type="ECO:0000256" key="4">
    <source>
        <dbReference type="ARBA" id="ARBA00022670"/>
    </source>
</evidence>
<dbReference type="SUPFAM" id="SSF54001">
    <property type="entry name" value="Cysteine proteinases"/>
    <property type="match status" value="1"/>
</dbReference>
<sequence>MNKKGLQNFGNTCYINSSLQCLMNSIHFNVFLDTTKTTLNLKTVFNGDLKKLLKQLSKRLPSYFKVNQQNDVHEFLMYLIDIMYEEQKKSFQINGLTGTVSAYKKMQHKCNKEWFKAYSPIMDTLYYQIVRQTECSLCDNTNLNIENNFILEVDIEKDNDSLVNSIDRYFAKHYVTDWTCDKCHKNSNKNEIIQKLWMMPKLLIVCVKRFKYMNGEMSKLKYSMDIPERLNMEHHCLQKDISYEYTLSGVINHLGDTYYGHYNADLMVNGDIIKIDDDSIIKYKSLNDQNCYILFYEYSPR</sequence>
<feature type="domain" description="USP" evidence="8">
    <location>
        <begin position="4"/>
        <end position="299"/>
    </location>
</feature>
<keyword evidence="4" id="KW-0645">Protease</keyword>
<evidence type="ECO:0000256" key="2">
    <source>
        <dbReference type="ARBA" id="ARBA00009085"/>
    </source>
</evidence>
<evidence type="ECO:0000259" key="8">
    <source>
        <dbReference type="PROSITE" id="PS50235"/>
    </source>
</evidence>
<dbReference type="PROSITE" id="PS50235">
    <property type="entry name" value="USP_3"/>
    <property type="match status" value="1"/>
</dbReference>